<sequence>MGIAAIYFANKYRTARVFAIEPEKENYVQMLKNTATYSNITCLRKGLWHKSCCLEIKNKNADSYGFQVIESCEPTDITAISIYDLIKKYDLHQIDI</sequence>
<dbReference type="SUPFAM" id="SSF53335">
    <property type="entry name" value="S-adenosyl-L-methionine-dependent methyltransferases"/>
    <property type="match status" value="1"/>
</dbReference>
<accession>A0ABV9L2F0</accession>
<reference evidence="2" key="1">
    <citation type="journal article" date="2019" name="Int. J. Syst. Evol. Microbiol.">
        <title>The Global Catalogue of Microorganisms (GCM) 10K type strain sequencing project: providing services to taxonomists for standard genome sequencing and annotation.</title>
        <authorList>
            <consortium name="The Broad Institute Genomics Platform"/>
            <consortium name="The Broad Institute Genome Sequencing Center for Infectious Disease"/>
            <person name="Wu L."/>
            <person name="Ma J."/>
        </authorList>
    </citation>
    <scope>NUCLEOTIDE SEQUENCE [LARGE SCALE GENOMIC DNA]</scope>
    <source>
        <strain evidence="2">CCUG 66188</strain>
    </source>
</reference>
<gene>
    <name evidence="1" type="ORF">ACFO6W_22450</name>
</gene>
<dbReference type="RefSeq" id="WP_380000721.1">
    <property type="nucleotide sequence ID" value="NZ_JBHSGN010000137.1"/>
</dbReference>
<evidence type="ECO:0000313" key="1">
    <source>
        <dbReference type="EMBL" id="MFC4676447.1"/>
    </source>
</evidence>
<keyword evidence="2" id="KW-1185">Reference proteome</keyword>
<dbReference type="EMBL" id="JBHSGN010000137">
    <property type="protein sequence ID" value="MFC4676447.1"/>
    <property type="molecule type" value="Genomic_DNA"/>
</dbReference>
<dbReference type="Gene3D" id="3.40.50.150">
    <property type="entry name" value="Vaccinia Virus protein VP39"/>
    <property type="match status" value="1"/>
</dbReference>
<evidence type="ECO:0008006" key="3">
    <source>
        <dbReference type="Google" id="ProtNLM"/>
    </source>
</evidence>
<organism evidence="1 2">
    <name type="scientific">Dysgonomonas termitidis</name>
    <dbReference type="NCBI Taxonomy" id="1516126"/>
    <lineage>
        <taxon>Bacteria</taxon>
        <taxon>Pseudomonadati</taxon>
        <taxon>Bacteroidota</taxon>
        <taxon>Bacteroidia</taxon>
        <taxon>Bacteroidales</taxon>
        <taxon>Dysgonomonadaceae</taxon>
        <taxon>Dysgonomonas</taxon>
    </lineage>
</organism>
<dbReference type="InterPro" id="IPR029063">
    <property type="entry name" value="SAM-dependent_MTases_sf"/>
</dbReference>
<evidence type="ECO:0000313" key="2">
    <source>
        <dbReference type="Proteomes" id="UP001596023"/>
    </source>
</evidence>
<proteinExistence type="predicted"/>
<dbReference type="Proteomes" id="UP001596023">
    <property type="component" value="Unassembled WGS sequence"/>
</dbReference>
<protein>
    <recommendedName>
        <fullName evidence="3">FkbM family methyltransferase</fullName>
    </recommendedName>
</protein>
<comment type="caution">
    <text evidence="1">The sequence shown here is derived from an EMBL/GenBank/DDBJ whole genome shotgun (WGS) entry which is preliminary data.</text>
</comment>
<name>A0ABV9L2F0_9BACT</name>